<proteinExistence type="predicted"/>
<protein>
    <submittedName>
        <fullName evidence="1">Uncharacterized protein</fullName>
    </submittedName>
</protein>
<dbReference type="EMBL" id="CP065053">
    <property type="protein sequence ID" value="QPI51903.1"/>
    <property type="molecule type" value="Genomic_DNA"/>
</dbReference>
<name>A0AA49A9R0_9BURK</name>
<reference evidence="1 2" key="1">
    <citation type="submission" date="2020-11" db="EMBL/GenBank/DDBJ databases">
        <authorList>
            <person name="Sun Q."/>
        </authorList>
    </citation>
    <scope>NUCLEOTIDE SEQUENCE [LARGE SCALE GENOMIC DNA]</scope>
    <source>
        <strain evidence="1 2">P8398</strain>
    </source>
</reference>
<evidence type="ECO:0000313" key="1">
    <source>
        <dbReference type="EMBL" id="QPI51903.1"/>
    </source>
</evidence>
<sequence>MEKEGDTSNEEAAILVVKRFMEVWRRANGNVDALDSAFEEIEAETTAILRANLKRDVRACFGFLPETAAQRIDQAGRKELDAWAQCGNDAATLSALFGQGAAPGLT</sequence>
<dbReference type="RefSeq" id="WP_206091425.1">
    <property type="nucleotide sequence ID" value="NZ_CP065053.1"/>
</dbReference>
<gene>
    <name evidence="1" type="ORF">IV454_10605</name>
</gene>
<evidence type="ECO:0000313" key="2">
    <source>
        <dbReference type="Proteomes" id="UP000662888"/>
    </source>
</evidence>
<organism evidence="1 2">
    <name type="scientific">Massilia antarctica</name>
    <dbReference type="NCBI Taxonomy" id="2765360"/>
    <lineage>
        <taxon>Bacteria</taxon>
        <taxon>Pseudomonadati</taxon>
        <taxon>Pseudomonadota</taxon>
        <taxon>Betaproteobacteria</taxon>
        <taxon>Burkholderiales</taxon>
        <taxon>Oxalobacteraceae</taxon>
        <taxon>Telluria group</taxon>
        <taxon>Massilia</taxon>
    </lineage>
</organism>
<accession>A0AA49A9R0</accession>
<keyword evidence="2" id="KW-1185">Reference proteome</keyword>
<dbReference type="Proteomes" id="UP000662888">
    <property type="component" value="Chromosome"/>
</dbReference>